<dbReference type="PANTHER" id="PTHR13377:SF3">
    <property type="entry name" value="TRANSMEMBRANE PROTEIN 115"/>
    <property type="match status" value="1"/>
</dbReference>
<evidence type="ECO:0000256" key="4">
    <source>
        <dbReference type="ARBA" id="ARBA00023136"/>
    </source>
</evidence>
<keyword evidence="4 6" id="KW-0472">Membrane</keyword>
<evidence type="ECO:0000256" key="6">
    <source>
        <dbReference type="SAM" id="Phobius"/>
    </source>
</evidence>
<feature type="transmembrane region" description="Helical" evidence="6">
    <location>
        <begin position="96"/>
        <end position="117"/>
    </location>
</feature>
<evidence type="ECO:0000256" key="3">
    <source>
        <dbReference type="ARBA" id="ARBA00022989"/>
    </source>
</evidence>
<keyword evidence="2 6" id="KW-0812">Transmembrane</keyword>
<dbReference type="EMBL" id="LATX01002176">
    <property type="protein sequence ID" value="KTB33389.1"/>
    <property type="molecule type" value="Genomic_DNA"/>
</dbReference>
<dbReference type="Proteomes" id="UP000054988">
    <property type="component" value="Unassembled WGS sequence"/>
</dbReference>
<name>A0A0W0FAN3_MONRR</name>
<comment type="subcellular location">
    <subcellularLocation>
        <location evidence="1">Membrane</location>
        <topology evidence="1">Multi-pass membrane protein</topology>
    </subcellularLocation>
</comment>
<sequence>MAVLQSPITFIASIPPATRYFTFATIFTSLLYTWMRWKETDISQFLALVSGSSIFYPWTFVTSALLETSILGFIVSLIVIPPSLRYLERLWGSVEILKFIAVTVGASNVIVFAFSWLEFLATSNADFLYSMRYNGQMSLQMGVLVAFTQLIPEHQVQVLGVIKARVKTLPMAYLAISTVMTIIGFQCPWIILQFAWFVSWIYLRFYKKNTNDTVGGMDTYGDRSETFSLVSWFPPFLHPALSVLANFVFSWAVKFHLIPSHGGDLENGGYSPLPGSARAEAERRRAMALKALDQRMANSSPSGASASTSSTPQTPRPPPPVVSPRAEASNNQKNTAHESELGDIGIAKADDR</sequence>
<evidence type="ECO:0000313" key="8">
    <source>
        <dbReference type="Proteomes" id="UP000054988"/>
    </source>
</evidence>
<organism evidence="7 8">
    <name type="scientific">Moniliophthora roreri</name>
    <name type="common">Frosty pod rot fungus</name>
    <name type="synonym">Monilia roreri</name>
    <dbReference type="NCBI Taxonomy" id="221103"/>
    <lineage>
        <taxon>Eukaryota</taxon>
        <taxon>Fungi</taxon>
        <taxon>Dikarya</taxon>
        <taxon>Basidiomycota</taxon>
        <taxon>Agaricomycotina</taxon>
        <taxon>Agaricomycetes</taxon>
        <taxon>Agaricomycetidae</taxon>
        <taxon>Agaricales</taxon>
        <taxon>Marasmiineae</taxon>
        <taxon>Marasmiaceae</taxon>
        <taxon>Moniliophthora</taxon>
    </lineage>
</organism>
<dbReference type="eggNOG" id="KOG2890">
    <property type="taxonomic scope" value="Eukaryota"/>
</dbReference>
<protein>
    <submittedName>
        <fullName evidence="7">Putative conserved protein PMP1</fullName>
    </submittedName>
</protein>
<dbReference type="GO" id="GO:0006890">
    <property type="term" value="P:retrograde vesicle-mediated transport, Golgi to endoplasmic reticulum"/>
    <property type="evidence" value="ECO:0007669"/>
    <property type="project" value="InterPro"/>
</dbReference>
<dbReference type="PANTHER" id="PTHR13377">
    <property type="entry name" value="PLACENTAL PROTEIN 6"/>
    <property type="match status" value="1"/>
</dbReference>
<dbReference type="FunFam" id="1.20.1540.10:FF:000004">
    <property type="entry name" value="Transmembrane protein 115"/>
    <property type="match status" value="1"/>
</dbReference>
<evidence type="ECO:0000256" key="1">
    <source>
        <dbReference type="ARBA" id="ARBA00004141"/>
    </source>
</evidence>
<dbReference type="GO" id="GO:0016020">
    <property type="term" value="C:membrane"/>
    <property type="evidence" value="ECO:0007669"/>
    <property type="project" value="UniProtKB-SubCell"/>
</dbReference>
<keyword evidence="3 6" id="KW-1133">Transmembrane helix</keyword>
<evidence type="ECO:0000313" key="7">
    <source>
        <dbReference type="EMBL" id="KTB33389.1"/>
    </source>
</evidence>
<dbReference type="SMART" id="SM01160">
    <property type="entry name" value="DUF1751"/>
    <property type="match status" value="1"/>
</dbReference>
<feature type="transmembrane region" description="Helical" evidence="6">
    <location>
        <begin position="17"/>
        <end position="35"/>
    </location>
</feature>
<feature type="compositionally biased region" description="Low complexity" evidence="5">
    <location>
        <begin position="299"/>
        <end position="313"/>
    </location>
</feature>
<comment type="caution">
    <text evidence="7">The sequence shown here is derived from an EMBL/GenBank/DDBJ whole genome shotgun (WGS) entry which is preliminary data.</text>
</comment>
<proteinExistence type="predicted"/>
<gene>
    <name evidence="7" type="ORF">WG66_14007</name>
</gene>
<dbReference type="InterPro" id="IPR013861">
    <property type="entry name" value="TMEM115/Pdh1/Rbl19"/>
</dbReference>
<reference evidence="7 8" key="1">
    <citation type="submission" date="2015-12" db="EMBL/GenBank/DDBJ databases">
        <title>Draft genome sequence of Moniliophthora roreri, the causal agent of frosty pod rot of cacao.</title>
        <authorList>
            <person name="Aime M.C."/>
            <person name="Diaz-Valderrama J.R."/>
            <person name="Kijpornyongpan T."/>
            <person name="Phillips-Mora W."/>
        </authorList>
    </citation>
    <scope>NUCLEOTIDE SEQUENCE [LARGE SCALE GENOMIC DNA]</scope>
    <source>
        <strain evidence="7 8">MCA 2952</strain>
    </source>
</reference>
<evidence type="ECO:0000256" key="2">
    <source>
        <dbReference type="ARBA" id="ARBA00022692"/>
    </source>
</evidence>
<accession>A0A0W0FAN3</accession>
<dbReference type="InterPro" id="IPR035952">
    <property type="entry name" value="Rhomboid-like_sf"/>
</dbReference>
<dbReference type="AlphaFoldDB" id="A0A0W0FAN3"/>
<dbReference type="GO" id="GO:0005794">
    <property type="term" value="C:Golgi apparatus"/>
    <property type="evidence" value="ECO:0007669"/>
    <property type="project" value="TreeGrafter"/>
</dbReference>
<feature type="transmembrane region" description="Helical" evidence="6">
    <location>
        <begin position="173"/>
        <end position="203"/>
    </location>
</feature>
<dbReference type="SUPFAM" id="SSF144091">
    <property type="entry name" value="Rhomboid-like"/>
    <property type="match status" value="1"/>
</dbReference>
<feature type="region of interest" description="Disordered" evidence="5">
    <location>
        <begin position="295"/>
        <end position="352"/>
    </location>
</feature>
<evidence type="ECO:0000256" key="5">
    <source>
        <dbReference type="SAM" id="MobiDB-lite"/>
    </source>
</evidence>
<dbReference type="Gene3D" id="1.20.1540.10">
    <property type="entry name" value="Rhomboid-like"/>
    <property type="match status" value="1"/>
</dbReference>
<feature type="transmembrane region" description="Helical" evidence="6">
    <location>
        <begin position="64"/>
        <end position="84"/>
    </location>
</feature>
<dbReference type="Pfam" id="PF08551">
    <property type="entry name" value="DUF1751"/>
    <property type="match status" value="1"/>
</dbReference>